<dbReference type="EMBL" id="AJWN02000096">
    <property type="protein sequence ID" value="OEE58304.1"/>
    <property type="molecule type" value="Genomic_DNA"/>
</dbReference>
<evidence type="ECO:0000313" key="5">
    <source>
        <dbReference type="Proteomes" id="UP000095039"/>
    </source>
</evidence>
<dbReference type="Pfam" id="PF17152">
    <property type="entry name" value="CHASE8"/>
    <property type="match status" value="1"/>
</dbReference>
<dbReference type="CDD" id="cd01949">
    <property type="entry name" value="GGDEF"/>
    <property type="match status" value="1"/>
</dbReference>
<keyword evidence="1" id="KW-0812">Transmembrane</keyword>
<reference evidence="4 5" key="1">
    <citation type="journal article" date="2012" name="Science">
        <title>Ecological populations of bacteria act as socially cohesive units of antibiotic production and resistance.</title>
        <authorList>
            <person name="Cordero O.X."/>
            <person name="Wildschutte H."/>
            <person name="Kirkup B."/>
            <person name="Proehl S."/>
            <person name="Ngo L."/>
            <person name="Hussain F."/>
            <person name="Le Roux F."/>
            <person name="Mincer T."/>
            <person name="Polz M.F."/>
        </authorList>
    </citation>
    <scope>NUCLEOTIDE SEQUENCE [LARGE SCALE GENOMIC DNA]</scope>
    <source>
        <strain evidence="4 5">FF-454</strain>
    </source>
</reference>
<keyword evidence="5" id="KW-1185">Reference proteome</keyword>
<sequence length="644" mass="71235">MIFRFLNNLPLRVKFILPTWLLMTGGAVVLGVAVDHIVGKNLEKSLISRATVMANAAASNLTAAIAFSDKETGREQLMALSADPDLIAARVVSPEQIEFVSFMRLPSDCGSQNGTIACTNIAVEYVVRPIILGKETLGKIELYISRETIDSEHRMLLVYLAVGTGFLSVFSLLFAQFLHQIVASPLGSLHQSMSSIVRLGVLSRTIPVRHNDELGQLTACFNEMVTNLSERDNQLKQTLQELEKKGRYISQVLDTMEHGVIVISPGDKVTYYNPAAAMQLNRFGCSPTDLEQLLETFEPVSSMKAISKAVDEHLPLKNVELVHIETGAVFSISTHPMASAQHSLLQFEDITADREAEQRRKLAELIFDKSQDATLVLSRSLVIKTQNTASIRKFGVSHHWQDISAGDLGYVTFGGLKTLITSGSYQWNSKMQSAAGHYIPCQVTVRTLTDHRGKVEGFVVSIVDQSVELENKRLSHIANHDVLTGLANRAHAFEKLVKIHSKGRDMHVLFVDLDGFKAVNDQYGHKVGDELLKVVASRMKASVSRLDFVSRLAGDEFLIAIYDMTTVHPIVTRILDRLNQDIVINSCKPKISASIGVRFWASDDRTSLSTVIDQADKAMYHAKASGKNRYSVAKEGQEDVLEYV</sequence>
<feature type="domain" description="HAMP" evidence="2">
    <location>
        <begin position="180"/>
        <end position="233"/>
    </location>
</feature>
<dbReference type="Gene3D" id="3.30.450.20">
    <property type="entry name" value="PAS domain"/>
    <property type="match status" value="1"/>
</dbReference>
<dbReference type="NCBIfam" id="TIGR00254">
    <property type="entry name" value="GGDEF"/>
    <property type="match status" value="1"/>
</dbReference>
<evidence type="ECO:0000256" key="1">
    <source>
        <dbReference type="SAM" id="Phobius"/>
    </source>
</evidence>
<evidence type="ECO:0008006" key="6">
    <source>
        <dbReference type="Google" id="ProtNLM"/>
    </source>
</evidence>
<keyword evidence="1" id="KW-1133">Transmembrane helix</keyword>
<dbReference type="Pfam" id="PF00990">
    <property type="entry name" value="GGDEF"/>
    <property type="match status" value="1"/>
</dbReference>
<comment type="caution">
    <text evidence="4">The sequence shown here is derived from an EMBL/GenBank/DDBJ whole genome shotgun (WGS) entry which is preliminary data.</text>
</comment>
<proteinExistence type="predicted"/>
<organism evidence="4 5">
    <name type="scientific">Enterovibrio norvegicus FF-454</name>
    <dbReference type="NCBI Taxonomy" id="1185651"/>
    <lineage>
        <taxon>Bacteria</taxon>
        <taxon>Pseudomonadati</taxon>
        <taxon>Pseudomonadota</taxon>
        <taxon>Gammaproteobacteria</taxon>
        <taxon>Vibrionales</taxon>
        <taxon>Vibrionaceae</taxon>
        <taxon>Enterovibrio</taxon>
    </lineage>
</organism>
<accession>A0A1E5BYE1</accession>
<dbReference type="AlphaFoldDB" id="A0A1E5BYE1"/>
<dbReference type="InterPro" id="IPR035965">
    <property type="entry name" value="PAS-like_dom_sf"/>
</dbReference>
<feature type="transmembrane region" description="Helical" evidence="1">
    <location>
        <begin position="156"/>
        <end position="178"/>
    </location>
</feature>
<feature type="transmembrane region" description="Helical" evidence="1">
    <location>
        <begin position="20"/>
        <end position="39"/>
    </location>
</feature>
<evidence type="ECO:0000313" key="4">
    <source>
        <dbReference type="EMBL" id="OEE58304.1"/>
    </source>
</evidence>
<dbReference type="SMART" id="SM00304">
    <property type="entry name" value="HAMP"/>
    <property type="match status" value="1"/>
</dbReference>
<dbReference type="InterPro" id="IPR052155">
    <property type="entry name" value="Biofilm_reg_signaling"/>
</dbReference>
<dbReference type="SMART" id="SM00267">
    <property type="entry name" value="GGDEF"/>
    <property type="match status" value="1"/>
</dbReference>
<dbReference type="Gene3D" id="6.10.340.10">
    <property type="match status" value="1"/>
</dbReference>
<dbReference type="InterPro" id="IPR029787">
    <property type="entry name" value="Nucleotide_cyclase"/>
</dbReference>
<dbReference type="PROSITE" id="PS50885">
    <property type="entry name" value="HAMP"/>
    <property type="match status" value="1"/>
</dbReference>
<dbReference type="InterPro" id="IPR033417">
    <property type="entry name" value="CHASE8"/>
</dbReference>
<evidence type="ECO:0000259" key="3">
    <source>
        <dbReference type="PROSITE" id="PS50887"/>
    </source>
</evidence>
<gene>
    <name evidence="4" type="ORF">A1OK_04270</name>
</gene>
<dbReference type="RefSeq" id="WP_016962537.1">
    <property type="nucleotide sequence ID" value="NZ_AJWN02000096.1"/>
</dbReference>
<dbReference type="PROSITE" id="PS50887">
    <property type="entry name" value="GGDEF"/>
    <property type="match status" value="1"/>
</dbReference>
<protein>
    <recommendedName>
        <fullName evidence="6">Diguanylate cyclase</fullName>
    </recommendedName>
</protein>
<dbReference type="PANTHER" id="PTHR44757">
    <property type="entry name" value="DIGUANYLATE CYCLASE DGCP"/>
    <property type="match status" value="1"/>
</dbReference>
<dbReference type="InterPro" id="IPR003660">
    <property type="entry name" value="HAMP_dom"/>
</dbReference>
<dbReference type="SUPFAM" id="SSF55785">
    <property type="entry name" value="PYP-like sensor domain (PAS domain)"/>
    <property type="match status" value="1"/>
</dbReference>
<evidence type="ECO:0000259" key="2">
    <source>
        <dbReference type="PROSITE" id="PS50885"/>
    </source>
</evidence>
<dbReference type="CDD" id="cd06225">
    <property type="entry name" value="HAMP"/>
    <property type="match status" value="1"/>
</dbReference>
<dbReference type="PANTHER" id="PTHR44757:SF2">
    <property type="entry name" value="BIOFILM ARCHITECTURE MAINTENANCE PROTEIN MBAA"/>
    <property type="match status" value="1"/>
</dbReference>
<feature type="domain" description="GGDEF" evidence="3">
    <location>
        <begin position="504"/>
        <end position="635"/>
    </location>
</feature>
<dbReference type="Gene3D" id="3.30.70.270">
    <property type="match status" value="1"/>
</dbReference>
<dbReference type="InterPro" id="IPR043128">
    <property type="entry name" value="Rev_trsase/Diguanyl_cyclase"/>
</dbReference>
<name>A0A1E5BYE1_9GAMM</name>
<dbReference type="Pfam" id="PF00672">
    <property type="entry name" value="HAMP"/>
    <property type="match status" value="1"/>
</dbReference>
<dbReference type="Proteomes" id="UP000095039">
    <property type="component" value="Unassembled WGS sequence"/>
</dbReference>
<dbReference type="SUPFAM" id="SSF55073">
    <property type="entry name" value="Nucleotide cyclase"/>
    <property type="match status" value="1"/>
</dbReference>
<dbReference type="InterPro" id="IPR000160">
    <property type="entry name" value="GGDEF_dom"/>
</dbReference>
<dbReference type="GO" id="GO:0016020">
    <property type="term" value="C:membrane"/>
    <property type="evidence" value="ECO:0007669"/>
    <property type="project" value="InterPro"/>
</dbReference>
<keyword evidence="1" id="KW-0472">Membrane</keyword>
<dbReference type="GO" id="GO:0007165">
    <property type="term" value="P:signal transduction"/>
    <property type="evidence" value="ECO:0007669"/>
    <property type="project" value="InterPro"/>
</dbReference>